<dbReference type="SUPFAM" id="SSF64518">
    <property type="entry name" value="Phase 1 flagellin"/>
    <property type="match status" value="1"/>
</dbReference>
<name>A0A645FFN8_9ZZZZ</name>
<dbReference type="Gene3D" id="1.20.1330.10">
    <property type="entry name" value="f41 fragment of flagellin, N-terminal domain"/>
    <property type="match status" value="1"/>
</dbReference>
<protein>
    <recommendedName>
        <fullName evidence="2">Flagellin C-terminal domain-containing protein</fullName>
    </recommendedName>
</protein>
<dbReference type="InterPro" id="IPR001492">
    <property type="entry name" value="Flagellin"/>
</dbReference>
<dbReference type="GO" id="GO:0009288">
    <property type="term" value="C:bacterial-type flagellum"/>
    <property type="evidence" value="ECO:0007669"/>
    <property type="project" value="InterPro"/>
</dbReference>
<dbReference type="GO" id="GO:0005198">
    <property type="term" value="F:structural molecule activity"/>
    <property type="evidence" value="ECO:0007669"/>
    <property type="project" value="InterPro"/>
</dbReference>
<organism evidence="1">
    <name type="scientific">bioreactor metagenome</name>
    <dbReference type="NCBI Taxonomy" id="1076179"/>
    <lineage>
        <taxon>unclassified sequences</taxon>
        <taxon>metagenomes</taxon>
        <taxon>ecological metagenomes</taxon>
    </lineage>
</organism>
<dbReference type="EMBL" id="VSSQ01059654">
    <property type="protein sequence ID" value="MPN13181.1"/>
    <property type="molecule type" value="Genomic_DNA"/>
</dbReference>
<comment type="caution">
    <text evidence="1">The sequence shown here is derived from an EMBL/GenBank/DDBJ whole genome shotgun (WGS) entry which is preliminary data.</text>
</comment>
<reference evidence="1" key="1">
    <citation type="submission" date="2019-08" db="EMBL/GenBank/DDBJ databases">
        <authorList>
            <person name="Kucharzyk K."/>
            <person name="Murdoch R.W."/>
            <person name="Higgins S."/>
            <person name="Loffler F."/>
        </authorList>
    </citation>
    <scope>NUCLEOTIDE SEQUENCE</scope>
</reference>
<sequence length="273" mass="30653">MKESYRNIINYSISEMNAAEDQVASISESMRQIRDLSINSTNVAYDGNVATLGTYIKGILNDLVRNSNADFNGKYLFSGTSTTPDNIKASFPDMNNMPYEIVEGNSTDENPSGLKVVFKGNMDNRVINKDAHSQEIININPNSLFGEGGVKYFQPIIEMYNVLQFNSDGSKRETLDSLSNEDKSKINEFQKQIANNLEVVNKNTALFAAKRNRMDSVGTQMSEEIVRLEEVKSLKEDADMPRILTELAKEENALQYSLSTGSKIQKYSLFDFI</sequence>
<proteinExistence type="predicted"/>
<evidence type="ECO:0000313" key="1">
    <source>
        <dbReference type="EMBL" id="MPN13181.1"/>
    </source>
</evidence>
<dbReference type="AlphaFoldDB" id="A0A645FFN8"/>
<dbReference type="PANTHER" id="PTHR42792:SF1">
    <property type="entry name" value="FLAGELLAR HOOK-ASSOCIATED PROTEIN 3"/>
    <property type="match status" value="1"/>
</dbReference>
<dbReference type="PANTHER" id="PTHR42792">
    <property type="entry name" value="FLAGELLIN"/>
    <property type="match status" value="1"/>
</dbReference>
<accession>A0A645FFN8</accession>
<gene>
    <name evidence="1" type="ORF">SDC9_160501</name>
</gene>
<evidence type="ECO:0008006" key="2">
    <source>
        <dbReference type="Google" id="ProtNLM"/>
    </source>
</evidence>